<dbReference type="CDD" id="cd16922">
    <property type="entry name" value="HATPase_EvgS-ArcB-TorS-like"/>
    <property type="match status" value="1"/>
</dbReference>
<dbReference type="CDD" id="cd17546">
    <property type="entry name" value="REC_hyHK_CKI1_RcsC-like"/>
    <property type="match status" value="1"/>
</dbReference>
<evidence type="ECO:0000256" key="4">
    <source>
        <dbReference type="ARBA" id="ARBA00022679"/>
    </source>
</evidence>
<evidence type="ECO:0000256" key="1">
    <source>
        <dbReference type="ARBA" id="ARBA00000085"/>
    </source>
</evidence>
<keyword evidence="3 7" id="KW-0597">Phosphoprotein</keyword>
<dbReference type="SMART" id="SM00387">
    <property type="entry name" value="HATPase_c"/>
    <property type="match status" value="1"/>
</dbReference>
<dbReference type="Pfam" id="PF00512">
    <property type="entry name" value="HisKA"/>
    <property type="match status" value="1"/>
</dbReference>
<keyword evidence="8" id="KW-0472">Membrane</keyword>
<dbReference type="FunFam" id="3.30.565.10:FF:000010">
    <property type="entry name" value="Sensor histidine kinase RcsC"/>
    <property type="match status" value="1"/>
</dbReference>
<evidence type="ECO:0000313" key="12">
    <source>
        <dbReference type="Proteomes" id="UP000296862"/>
    </source>
</evidence>
<dbReference type="RefSeq" id="WP_136151904.1">
    <property type="nucleotide sequence ID" value="NZ_CP038810.1"/>
</dbReference>
<dbReference type="PRINTS" id="PR00344">
    <property type="entry name" value="BCTRLSENSOR"/>
</dbReference>
<evidence type="ECO:0000313" key="11">
    <source>
        <dbReference type="EMBL" id="QBZ97985.1"/>
    </source>
</evidence>
<name>A0A4P7PTQ0_9FLAO</name>
<feature type="domain" description="Histidine kinase" evidence="9">
    <location>
        <begin position="336"/>
        <end position="556"/>
    </location>
</feature>
<dbReference type="SMART" id="SM00448">
    <property type="entry name" value="REC"/>
    <property type="match status" value="1"/>
</dbReference>
<dbReference type="FunFam" id="1.10.287.130:FF:000001">
    <property type="entry name" value="Two-component sensor histidine kinase"/>
    <property type="match status" value="1"/>
</dbReference>
<dbReference type="Pfam" id="PF02518">
    <property type="entry name" value="HATPase_c"/>
    <property type="match status" value="1"/>
</dbReference>
<feature type="transmembrane region" description="Helical" evidence="8">
    <location>
        <begin position="12"/>
        <end position="31"/>
    </location>
</feature>
<dbReference type="InterPro" id="IPR011006">
    <property type="entry name" value="CheY-like_superfamily"/>
</dbReference>
<evidence type="ECO:0000256" key="7">
    <source>
        <dbReference type="PROSITE-ProRule" id="PRU00169"/>
    </source>
</evidence>
<evidence type="ECO:0000256" key="5">
    <source>
        <dbReference type="ARBA" id="ARBA00022777"/>
    </source>
</evidence>
<evidence type="ECO:0000256" key="3">
    <source>
        <dbReference type="ARBA" id="ARBA00022553"/>
    </source>
</evidence>
<keyword evidence="8" id="KW-1133">Transmembrane helix</keyword>
<dbReference type="Gene3D" id="3.40.50.2300">
    <property type="match status" value="1"/>
</dbReference>
<dbReference type="Pfam" id="PF05228">
    <property type="entry name" value="CHASE4"/>
    <property type="match status" value="1"/>
</dbReference>
<dbReference type="Proteomes" id="UP000296862">
    <property type="component" value="Chromosome"/>
</dbReference>
<gene>
    <name evidence="11" type="primary">rcsC_2</name>
    <name evidence="11" type="ORF">GS03_01484</name>
</gene>
<dbReference type="Pfam" id="PF00072">
    <property type="entry name" value="Response_reg"/>
    <property type="match status" value="1"/>
</dbReference>
<keyword evidence="8" id="KW-0812">Transmembrane</keyword>
<reference evidence="11 12" key="1">
    <citation type="submission" date="2019-04" db="EMBL/GenBank/DDBJ databases">
        <title>Flavobacterium sp. GS03.</title>
        <authorList>
            <person name="Kim H."/>
        </authorList>
    </citation>
    <scope>NUCLEOTIDE SEQUENCE [LARGE SCALE GENOMIC DNA]</scope>
    <source>
        <strain evidence="11 12">GS03</strain>
    </source>
</reference>
<dbReference type="EC" id="2.7.13.3" evidence="2"/>
<keyword evidence="12" id="KW-1185">Reference proteome</keyword>
<dbReference type="InterPro" id="IPR036097">
    <property type="entry name" value="HisK_dim/P_sf"/>
</dbReference>
<organism evidence="11 12">
    <name type="scientific">Flavobacterium sangjuense</name>
    <dbReference type="NCBI Taxonomy" id="2518177"/>
    <lineage>
        <taxon>Bacteria</taxon>
        <taxon>Pseudomonadati</taxon>
        <taxon>Bacteroidota</taxon>
        <taxon>Flavobacteriia</taxon>
        <taxon>Flavobacteriales</taxon>
        <taxon>Flavobacteriaceae</taxon>
        <taxon>Flavobacterium</taxon>
    </lineage>
</organism>
<keyword evidence="4 11" id="KW-0808">Transferase</keyword>
<keyword evidence="5 11" id="KW-0418">Kinase</keyword>
<dbReference type="GO" id="GO:0000155">
    <property type="term" value="F:phosphorelay sensor kinase activity"/>
    <property type="evidence" value="ECO:0007669"/>
    <property type="project" value="InterPro"/>
</dbReference>
<dbReference type="PROSITE" id="PS50110">
    <property type="entry name" value="RESPONSE_REGULATORY"/>
    <property type="match status" value="1"/>
</dbReference>
<comment type="catalytic activity">
    <reaction evidence="1">
        <text>ATP + protein L-histidine = ADP + protein N-phospho-L-histidine.</text>
        <dbReference type="EC" id="2.7.13.3"/>
    </reaction>
</comment>
<dbReference type="SUPFAM" id="SSF47384">
    <property type="entry name" value="Homodimeric domain of signal transducing histidine kinase"/>
    <property type="match status" value="1"/>
</dbReference>
<dbReference type="InterPro" id="IPR003594">
    <property type="entry name" value="HATPase_dom"/>
</dbReference>
<dbReference type="InterPro" id="IPR036890">
    <property type="entry name" value="HATPase_C_sf"/>
</dbReference>
<evidence type="ECO:0000256" key="8">
    <source>
        <dbReference type="SAM" id="Phobius"/>
    </source>
</evidence>
<dbReference type="InterPro" id="IPR005467">
    <property type="entry name" value="His_kinase_dom"/>
</dbReference>
<dbReference type="InterPro" id="IPR007892">
    <property type="entry name" value="CHASE4"/>
</dbReference>
<dbReference type="InterPro" id="IPR001789">
    <property type="entry name" value="Sig_transdc_resp-reg_receiver"/>
</dbReference>
<accession>A0A4P7PTQ0</accession>
<dbReference type="KEGG" id="fsn:GS03_01484"/>
<evidence type="ECO:0000256" key="6">
    <source>
        <dbReference type="ARBA" id="ARBA00023012"/>
    </source>
</evidence>
<keyword evidence="6" id="KW-0902">Two-component regulatory system</keyword>
<dbReference type="SMART" id="SM00388">
    <property type="entry name" value="HisKA"/>
    <property type="match status" value="1"/>
</dbReference>
<sequence>MKVKKTFPKILWLIFSSSIFFILLYFALFYYTKKAEKQVYTTTIEQFNNEVTKLLEVNSKPILVAIKNDTNWDEFINFITTKDTNWYNETIGTELEIYEADYLGVYDADMNFIIRTPTPKIKTIDFIPKKEMELLKKVGINKFYLKIPEGIAEVTGAAIHASNDPTKKKTPTSGFFFVVRLMDKKYIKNLEELTSSSIIFTDKNVALPIENHKISALYTLRDSNNQFVGKLLFKRNFEVYFENALTILFVIIVAFVINLIVNLIYTRKLVYYPLDLVRRALESGNRRAIKELKNTTGEFSYIGNLFEENSNQKIELIKAKIKAEESDRLKSSFLANLSHEIRTPMNAINGFTELLLNTEISEAEKLEYLNVIEKSGRNLVGIIDDLIEMSKIDSNQLTPNLTVVNLESCINELYETVKVTIKNKDIDFKLIQPKTPAKFNIITDDIKLKQVIINLLTNALKFTERGSVTFGFEIDEENELINFTVKDTGLGIDEDNHKNIFDRFKRVDSDISIKVGGLGLGLAISKAYIDLLGGTITLDSKVGEGSTFYFSIPLKYSIVEHITVKQINDVEIQKSEGETILIAEDDNINFLLFQKMMQNKNYKIIRAINGQEAVDICLNNPNIDLVLMDIKMPIMTGFEAMEQIRPIRPNLPIIAQTAYSSSEDKIKIEEAGFNGYLTKPLSRENLFEMINKYLDKENYDEI</sequence>
<feature type="modified residue" description="4-aspartylphosphate" evidence="7">
    <location>
        <position position="629"/>
    </location>
</feature>
<feature type="transmembrane region" description="Helical" evidence="8">
    <location>
        <begin position="244"/>
        <end position="265"/>
    </location>
</feature>
<dbReference type="PROSITE" id="PS50109">
    <property type="entry name" value="HIS_KIN"/>
    <property type="match status" value="1"/>
</dbReference>
<dbReference type="SUPFAM" id="SSF55874">
    <property type="entry name" value="ATPase domain of HSP90 chaperone/DNA topoisomerase II/histidine kinase"/>
    <property type="match status" value="1"/>
</dbReference>
<dbReference type="OrthoDB" id="9811889at2"/>
<dbReference type="InterPro" id="IPR003661">
    <property type="entry name" value="HisK_dim/P_dom"/>
</dbReference>
<dbReference type="SUPFAM" id="SSF52172">
    <property type="entry name" value="CheY-like"/>
    <property type="match status" value="1"/>
</dbReference>
<protein>
    <recommendedName>
        <fullName evidence="2">histidine kinase</fullName>
        <ecNumber evidence="2">2.7.13.3</ecNumber>
    </recommendedName>
</protein>
<dbReference type="Gene3D" id="3.30.565.10">
    <property type="entry name" value="Histidine kinase-like ATPase, C-terminal domain"/>
    <property type="match status" value="1"/>
</dbReference>
<evidence type="ECO:0000256" key="2">
    <source>
        <dbReference type="ARBA" id="ARBA00012438"/>
    </source>
</evidence>
<dbReference type="PANTHER" id="PTHR45339">
    <property type="entry name" value="HYBRID SIGNAL TRANSDUCTION HISTIDINE KINASE J"/>
    <property type="match status" value="1"/>
</dbReference>
<dbReference type="AlphaFoldDB" id="A0A4P7PTQ0"/>
<feature type="domain" description="Response regulatory" evidence="10">
    <location>
        <begin position="579"/>
        <end position="694"/>
    </location>
</feature>
<dbReference type="Gene3D" id="1.10.287.130">
    <property type="match status" value="1"/>
</dbReference>
<dbReference type="InterPro" id="IPR004358">
    <property type="entry name" value="Sig_transdc_His_kin-like_C"/>
</dbReference>
<dbReference type="CDD" id="cd00082">
    <property type="entry name" value="HisKA"/>
    <property type="match status" value="1"/>
</dbReference>
<evidence type="ECO:0000259" key="10">
    <source>
        <dbReference type="PROSITE" id="PS50110"/>
    </source>
</evidence>
<dbReference type="EMBL" id="CP038810">
    <property type="protein sequence ID" value="QBZ97985.1"/>
    <property type="molecule type" value="Genomic_DNA"/>
</dbReference>
<dbReference type="PANTHER" id="PTHR45339:SF1">
    <property type="entry name" value="HYBRID SIGNAL TRANSDUCTION HISTIDINE KINASE J"/>
    <property type="match status" value="1"/>
</dbReference>
<proteinExistence type="predicted"/>
<evidence type="ECO:0000259" key="9">
    <source>
        <dbReference type="PROSITE" id="PS50109"/>
    </source>
</evidence>